<proteinExistence type="predicted"/>
<evidence type="ECO:0000256" key="1">
    <source>
        <dbReference type="SAM" id="Phobius"/>
    </source>
</evidence>
<accession>A0A0E9QEG7</accession>
<reference evidence="2" key="1">
    <citation type="submission" date="2014-11" db="EMBL/GenBank/DDBJ databases">
        <authorList>
            <person name="Amaro Gonzalez C."/>
        </authorList>
    </citation>
    <scope>NUCLEOTIDE SEQUENCE</scope>
</reference>
<evidence type="ECO:0000313" key="2">
    <source>
        <dbReference type="EMBL" id="JAH14892.1"/>
    </source>
</evidence>
<dbReference type="AlphaFoldDB" id="A0A0E9QEG7"/>
<feature type="transmembrane region" description="Helical" evidence="1">
    <location>
        <begin position="26"/>
        <end position="44"/>
    </location>
</feature>
<keyword evidence="1" id="KW-0812">Transmembrane</keyword>
<name>A0A0E9QEG7_ANGAN</name>
<keyword evidence="1" id="KW-1133">Transmembrane helix</keyword>
<reference evidence="2" key="2">
    <citation type="journal article" date="2015" name="Fish Shellfish Immunol.">
        <title>Early steps in the European eel (Anguilla anguilla)-Vibrio vulnificus interaction in the gills: Role of the RtxA13 toxin.</title>
        <authorList>
            <person name="Callol A."/>
            <person name="Pajuelo D."/>
            <person name="Ebbesson L."/>
            <person name="Teles M."/>
            <person name="MacKenzie S."/>
            <person name="Amaro C."/>
        </authorList>
    </citation>
    <scope>NUCLEOTIDE SEQUENCE</scope>
</reference>
<organism evidence="2">
    <name type="scientific">Anguilla anguilla</name>
    <name type="common">European freshwater eel</name>
    <name type="synonym">Muraena anguilla</name>
    <dbReference type="NCBI Taxonomy" id="7936"/>
    <lineage>
        <taxon>Eukaryota</taxon>
        <taxon>Metazoa</taxon>
        <taxon>Chordata</taxon>
        <taxon>Craniata</taxon>
        <taxon>Vertebrata</taxon>
        <taxon>Euteleostomi</taxon>
        <taxon>Actinopterygii</taxon>
        <taxon>Neopterygii</taxon>
        <taxon>Teleostei</taxon>
        <taxon>Anguilliformes</taxon>
        <taxon>Anguillidae</taxon>
        <taxon>Anguilla</taxon>
    </lineage>
</organism>
<sequence>MSPMTAWLGRQAHSDVTSECEITIKYILSVILYMFYILHSWVGYSQL</sequence>
<protein>
    <submittedName>
        <fullName evidence="2">Uncharacterized protein</fullName>
    </submittedName>
</protein>
<keyword evidence="1" id="KW-0472">Membrane</keyword>
<dbReference type="EMBL" id="GBXM01093685">
    <property type="protein sequence ID" value="JAH14892.1"/>
    <property type="molecule type" value="Transcribed_RNA"/>
</dbReference>